<feature type="transmembrane region" description="Helical" evidence="2">
    <location>
        <begin position="86"/>
        <end position="101"/>
    </location>
</feature>
<dbReference type="InterPro" id="IPR001478">
    <property type="entry name" value="PDZ"/>
</dbReference>
<dbReference type="PROSITE" id="PS50106">
    <property type="entry name" value="PDZ"/>
    <property type="match status" value="1"/>
</dbReference>
<keyword evidence="2" id="KW-1133">Transmembrane helix</keyword>
<feature type="compositionally biased region" description="Basic and acidic residues" evidence="1">
    <location>
        <begin position="428"/>
        <end position="447"/>
    </location>
</feature>
<feature type="transmembrane region" description="Helical" evidence="2">
    <location>
        <begin position="259"/>
        <end position="279"/>
    </location>
</feature>
<evidence type="ECO:0000256" key="2">
    <source>
        <dbReference type="SAM" id="Phobius"/>
    </source>
</evidence>
<organism evidence="4 5">
    <name type="scientific">Clostridium frigoris</name>
    <dbReference type="NCBI Taxonomy" id="205327"/>
    <lineage>
        <taxon>Bacteria</taxon>
        <taxon>Bacillati</taxon>
        <taxon>Bacillota</taxon>
        <taxon>Clostridia</taxon>
        <taxon>Eubacteriales</taxon>
        <taxon>Clostridiaceae</taxon>
        <taxon>Clostridium</taxon>
    </lineage>
</organism>
<feature type="transmembrane region" description="Helical" evidence="2">
    <location>
        <begin position="228"/>
        <end position="247"/>
    </location>
</feature>
<dbReference type="Proteomes" id="UP000776252">
    <property type="component" value="Unassembled WGS sequence"/>
</dbReference>
<feature type="transmembrane region" description="Helical" evidence="2">
    <location>
        <begin position="108"/>
        <end position="129"/>
    </location>
</feature>
<evidence type="ECO:0000313" key="5">
    <source>
        <dbReference type="Proteomes" id="UP000776252"/>
    </source>
</evidence>
<keyword evidence="5" id="KW-1185">Reference proteome</keyword>
<feature type="transmembrane region" description="Helical" evidence="2">
    <location>
        <begin position="187"/>
        <end position="208"/>
    </location>
</feature>
<reference evidence="4 5" key="1">
    <citation type="submission" date="2021-06" db="EMBL/GenBank/DDBJ databases">
        <title>Clostridia strains as spoilage organisms.</title>
        <authorList>
            <person name="Wambui J."/>
            <person name="Stephan R."/>
            <person name="Stevens M.J.A."/>
        </authorList>
    </citation>
    <scope>NUCLEOTIDE SEQUENCE [LARGE SCALE GENOMIC DNA]</scope>
    <source>
        <strain evidence="4 5">DSM 14204</strain>
    </source>
</reference>
<evidence type="ECO:0000259" key="3">
    <source>
        <dbReference type="PROSITE" id="PS50106"/>
    </source>
</evidence>
<keyword evidence="2" id="KW-0472">Membrane</keyword>
<feature type="transmembrane region" description="Helical" evidence="2">
    <location>
        <begin position="141"/>
        <end position="161"/>
    </location>
</feature>
<gene>
    <name evidence="4" type="ORF">KPL37_06815</name>
</gene>
<evidence type="ECO:0000256" key="1">
    <source>
        <dbReference type="SAM" id="MobiDB-lite"/>
    </source>
</evidence>
<feature type="domain" description="PDZ" evidence="3">
    <location>
        <begin position="300"/>
        <end position="377"/>
    </location>
</feature>
<proteinExistence type="predicted"/>
<evidence type="ECO:0000313" key="4">
    <source>
        <dbReference type="EMBL" id="MBU3159465.1"/>
    </source>
</evidence>
<dbReference type="Pfam" id="PF17820">
    <property type="entry name" value="PDZ_6"/>
    <property type="match status" value="1"/>
</dbReference>
<keyword evidence="2" id="KW-0812">Transmembrane</keyword>
<accession>A0ABS6BSJ6</accession>
<feature type="region of interest" description="Disordered" evidence="1">
    <location>
        <begin position="428"/>
        <end position="458"/>
    </location>
</feature>
<comment type="caution">
    <text evidence="4">The sequence shown here is derived from an EMBL/GenBank/DDBJ whole genome shotgun (WGS) entry which is preliminary data.</text>
</comment>
<dbReference type="SMART" id="SM00228">
    <property type="entry name" value="PDZ"/>
    <property type="match status" value="1"/>
</dbReference>
<feature type="transmembrane region" description="Helical" evidence="2">
    <location>
        <begin position="12"/>
        <end position="32"/>
    </location>
</feature>
<sequence length="458" mass="50548">MDIAIHTLSAVAFAIVDPSNAFILMMIALIFYNKNKKIAAMQKMIMGESLDSAFELTISQIVLGIFAGAAASLIFTFAGLVFDENSNIYLLFMVSLFFMAFKPRFICFSYSGAVLGIASLGFKFAANILNMPQLDVINIDILTLMTLVGILHIVEGGLVMIDGSRGAIPVFTNRDNKIIGGFALKRYWALPIALLILLSATSSDLVVGQSVMIPEWRHLIKGNIIDRIVKNSVIASIALYGVIGYSSITFTKSKRAKTLTSGALIMVYGLLLTAVAQLAVLGTTYQFFVLIFAAVVHEAMLRLEKYMELTMKPKFSSSDEGIMVLAVAPKSPAFEMGIESGDLIVELNGKTIEAEEEIFNIIKGNFSSLSLKIKKPFGDLKNVNYSNMAVKKRLGIVVVPREIPDNTAIVNMHDDTFKEVIDKIKDKNKEEHKDIKQEEDKDIKQEENQNQDQGEDKK</sequence>
<protein>
    <submittedName>
        <fullName evidence="4">PDZ domain-containing protein</fullName>
    </submittedName>
</protein>
<dbReference type="RefSeq" id="WP_216147027.1">
    <property type="nucleotide sequence ID" value="NZ_JAHLDV010000009.1"/>
</dbReference>
<name>A0ABS6BSJ6_9CLOT</name>
<feature type="transmembrane region" description="Helical" evidence="2">
    <location>
        <begin position="53"/>
        <end position="80"/>
    </location>
</feature>
<dbReference type="InterPro" id="IPR041489">
    <property type="entry name" value="PDZ_6"/>
</dbReference>
<dbReference type="EMBL" id="JAHLDV010000009">
    <property type="protein sequence ID" value="MBU3159465.1"/>
    <property type="molecule type" value="Genomic_DNA"/>
</dbReference>